<feature type="domain" description="Flagellar motor switch protein FliG N-terminal" evidence="12">
    <location>
        <begin position="5"/>
        <end position="102"/>
    </location>
</feature>
<dbReference type="InterPro" id="IPR028263">
    <property type="entry name" value="FliG_N"/>
</dbReference>
<name>A0ABQ0JZ66_9BACT</name>
<sequence length="340" mass="37938">MNTINLTGIQKVAILLSTLDADTAAEVIKEFNEEQIAAVTAAMSDIERVEKELVERVLYDLSEELKSNERIVKYDNNSFKKLLEKAIGVQKSEEIITSVQEGTIFPTPFSALREASDEDVIRILAGEHPQTIALVLSYVDSQRAAKVLSQFPTEFQSEIIMRIATMEPPPTKLLLQVNEVVVSKIKSDDRRRKTPAKKKYKFASEIIGSMDGSADKNVIDQISYKNPELADEIKKLLFTFEDVVNVQDEALRKILTEIDNNVIALALKTANPEVEKKFFSNMSKRVGDSVREVKDLLGPRLLSEVESAQQQIVEAVKRLEAKGEAILKKKGAKGGADKFV</sequence>
<dbReference type="RefSeq" id="WP_052564117.1">
    <property type="nucleotide sequence ID" value="NZ_BAFN01000001.1"/>
</dbReference>
<dbReference type="Proteomes" id="UP000032309">
    <property type="component" value="Unassembled WGS sequence"/>
</dbReference>
<evidence type="ECO:0000259" key="12">
    <source>
        <dbReference type="Pfam" id="PF14842"/>
    </source>
</evidence>
<proteinExistence type="inferred from homology"/>
<evidence type="ECO:0000256" key="2">
    <source>
        <dbReference type="ARBA" id="ARBA00004413"/>
    </source>
</evidence>
<keyword evidence="13" id="KW-0969">Cilium</keyword>
<keyword evidence="13" id="KW-0282">Flagellum</keyword>
<feature type="domain" description="Flagellar motor switch protein FliG C-terminal" evidence="10">
    <location>
        <begin position="221"/>
        <end position="325"/>
    </location>
</feature>
<dbReference type="InterPro" id="IPR032779">
    <property type="entry name" value="FliG_M"/>
</dbReference>
<comment type="subcellular location">
    <subcellularLocation>
        <location evidence="1">Bacterial flagellum basal body</location>
    </subcellularLocation>
    <subcellularLocation>
        <location evidence="2">Cell membrane</location>
        <topology evidence="2">Peripheral membrane protein</topology>
        <orientation evidence="2">Cytoplasmic side</orientation>
    </subcellularLocation>
</comment>
<evidence type="ECO:0000256" key="5">
    <source>
        <dbReference type="ARBA" id="ARBA00022475"/>
    </source>
</evidence>
<dbReference type="PRINTS" id="PR00954">
    <property type="entry name" value="FLGMOTORFLIG"/>
</dbReference>
<evidence type="ECO:0000256" key="8">
    <source>
        <dbReference type="ARBA" id="ARBA00023136"/>
    </source>
</evidence>
<keyword evidence="14" id="KW-1185">Reference proteome</keyword>
<gene>
    <name evidence="13" type="ORF">BROSI_A2608</name>
</gene>
<dbReference type="InterPro" id="IPR000090">
    <property type="entry name" value="Flg_Motor_Flig"/>
</dbReference>
<dbReference type="PANTHER" id="PTHR30534">
    <property type="entry name" value="FLAGELLAR MOTOR SWITCH PROTEIN FLIG"/>
    <property type="match status" value="1"/>
</dbReference>
<keyword evidence="7" id="KW-0283">Flagellar rotation</keyword>
<evidence type="ECO:0000256" key="6">
    <source>
        <dbReference type="ARBA" id="ARBA00022500"/>
    </source>
</evidence>
<dbReference type="Gene3D" id="1.10.220.30">
    <property type="match status" value="3"/>
</dbReference>
<comment type="caution">
    <text evidence="13">The sequence shown here is derived from an EMBL/GenBank/DDBJ whole genome shotgun (WGS) entry which is preliminary data.</text>
</comment>
<feature type="domain" description="Flagellar motor switch protein FliG middle" evidence="11">
    <location>
        <begin position="120"/>
        <end position="188"/>
    </location>
</feature>
<comment type="similarity">
    <text evidence="3">Belongs to the FliG family.</text>
</comment>
<keyword evidence="13" id="KW-0966">Cell projection</keyword>
<evidence type="ECO:0000256" key="1">
    <source>
        <dbReference type="ARBA" id="ARBA00004117"/>
    </source>
</evidence>
<evidence type="ECO:0000313" key="14">
    <source>
        <dbReference type="Proteomes" id="UP000032309"/>
    </source>
</evidence>
<reference evidence="14" key="1">
    <citation type="journal article" date="2015" name="Genome Announc.">
        <title>Draft Genome Sequence of an Anaerobic Ammonium-Oxidizing Bacterium, "Candidatus Brocadia sinica".</title>
        <authorList>
            <person name="Oshiki M."/>
            <person name="Shinyako-Hata K."/>
            <person name="Satoh H."/>
            <person name="Okabe S."/>
        </authorList>
    </citation>
    <scope>NUCLEOTIDE SEQUENCE [LARGE SCALE GENOMIC DNA]</scope>
    <source>
        <strain evidence="14">JPN1</strain>
    </source>
</reference>
<evidence type="ECO:0000256" key="7">
    <source>
        <dbReference type="ARBA" id="ARBA00022779"/>
    </source>
</evidence>
<evidence type="ECO:0000256" key="4">
    <source>
        <dbReference type="ARBA" id="ARBA00021870"/>
    </source>
</evidence>
<evidence type="ECO:0000259" key="10">
    <source>
        <dbReference type="Pfam" id="PF01706"/>
    </source>
</evidence>
<keyword evidence="5" id="KW-1003">Cell membrane</keyword>
<evidence type="ECO:0000259" key="11">
    <source>
        <dbReference type="Pfam" id="PF14841"/>
    </source>
</evidence>
<evidence type="ECO:0000256" key="3">
    <source>
        <dbReference type="ARBA" id="ARBA00010299"/>
    </source>
</evidence>
<accession>A0ABQ0JZ66</accession>
<dbReference type="Pfam" id="PF01706">
    <property type="entry name" value="FliG_C"/>
    <property type="match status" value="1"/>
</dbReference>
<dbReference type="InterPro" id="IPR011002">
    <property type="entry name" value="FliG_a-hlx"/>
</dbReference>
<keyword evidence="9" id="KW-0975">Bacterial flagellum</keyword>
<dbReference type="Pfam" id="PF14841">
    <property type="entry name" value="FliG_M"/>
    <property type="match status" value="1"/>
</dbReference>
<evidence type="ECO:0000313" key="13">
    <source>
        <dbReference type="EMBL" id="GAN34073.1"/>
    </source>
</evidence>
<dbReference type="SUPFAM" id="SSF48029">
    <property type="entry name" value="FliG"/>
    <property type="match status" value="2"/>
</dbReference>
<keyword evidence="6" id="KW-0145">Chemotaxis</keyword>
<dbReference type="NCBIfam" id="TIGR00207">
    <property type="entry name" value="fliG"/>
    <property type="match status" value="1"/>
</dbReference>
<keyword evidence="8" id="KW-0472">Membrane</keyword>
<dbReference type="InterPro" id="IPR023087">
    <property type="entry name" value="Flg_Motor_Flig_C"/>
</dbReference>
<organism evidence="13 14">
    <name type="scientific">Candidatus Brocadia sinica JPN1</name>
    <dbReference type="NCBI Taxonomy" id="1197129"/>
    <lineage>
        <taxon>Bacteria</taxon>
        <taxon>Pseudomonadati</taxon>
        <taxon>Planctomycetota</taxon>
        <taxon>Candidatus Brocadiia</taxon>
        <taxon>Candidatus Brocadiales</taxon>
        <taxon>Candidatus Brocadiaceae</taxon>
        <taxon>Candidatus Brocadia</taxon>
    </lineage>
</organism>
<evidence type="ECO:0000256" key="9">
    <source>
        <dbReference type="ARBA" id="ARBA00023143"/>
    </source>
</evidence>
<dbReference type="Pfam" id="PF14842">
    <property type="entry name" value="FliG_N"/>
    <property type="match status" value="1"/>
</dbReference>
<protein>
    <recommendedName>
        <fullName evidence="4">Flagellar motor switch protein FliG</fullName>
    </recommendedName>
</protein>
<dbReference type="EMBL" id="BAFN01000001">
    <property type="protein sequence ID" value="GAN34073.1"/>
    <property type="molecule type" value="Genomic_DNA"/>
</dbReference>
<dbReference type="PANTHER" id="PTHR30534:SF0">
    <property type="entry name" value="FLAGELLAR MOTOR SWITCH PROTEIN FLIG"/>
    <property type="match status" value="1"/>
</dbReference>